<evidence type="ECO:0000256" key="2">
    <source>
        <dbReference type="ARBA" id="ARBA00004496"/>
    </source>
</evidence>
<dbReference type="InterPro" id="IPR002845">
    <property type="entry name" value="tRNA_mtfrase_aTrm56"/>
</dbReference>
<keyword evidence="7" id="KW-0963">Cytoplasm</keyword>
<evidence type="ECO:0000256" key="10">
    <source>
        <dbReference type="ARBA" id="ARBA00022691"/>
    </source>
</evidence>
<evidence type="ECO:0000256" key="3">
    <source>
        <dbReference type="ARBA" id="ARBA00010324"/>
    </source>
</evidence>
<organism evidence="14 15">
    <name type="scientific">Candidatus Iainarchaeum sp</name>
    <dbReference type="NCBI Taxonomy" id="3101447"/>
    <lineage>
        <taxon>Archaea</taxon>
        <taxon>Candidatus Iainarchaeota</taxon>
        <taxon>Candidatus Iainarchaeia</taxon>
        <taxon>Candidatus Iainarchaeales</taxon>
        <taxon>Candidatus Iainarchaeaceae</taxon>
        <taxon>Candidatus Iainarchaeum</taxon>
    </lineage>
</organism>
<dbReference type="Pfam" id="PF01994">
    <property type="entry name" value="Trm56"/>
    <property type="match status" value="1"/>
</dbReference>
<dbReference type="GO" id="GO:0106059">
    <property type="term" value="F:tRNA (cytidine(56)-2'-O)-methyltransferase activity"/>
    <property type="evidence" value="ECO:0007669"/>
    <property type="project" value="UniProtKB-EC"/>
</dbReference>
<dbReference type="PANTHER" id="PTHR42197:SF1">
    <property type="entry name" value="TRNA (CYTIDINE(56)-2'-O)-METHYLTRANSFERASE"/>
    <property type="match status" value="1"/>
</dbReference>
<dbReference type="EMBL" id="JAAZKV010000018">
    <property type="protein sequence ID" value="NMA44687.1"/>
    <property type="molecule type" value="Genomic_DNA"/>
</dbReference>
<evidence type="ECO:0000256" key="11">
    <source>
        <dbReference type="ARBA" id="ARBA00022694"/>
    </source>
</evidence>
<evidence type="ECO:0000313" key="14">
    <source>
        <dbReference type="EMBL" id="NMA44687.1"/>
    </source>
</evidence>
<evidence type="ECO:0000256" key="5">
    <source>
        <dbReference type="ARBA" id="ARBA00012624"/>
    </source>
</evidence>
<name>A0A7K4BZP3_9ARCH</name>
<dbReference type="InterPro" id="IPR029028">
    <property type="entry name" value="Alpha/beta_knot_MTases"/>
</dbReference>
<evidence type="ECO:0000256" key="13">
    <source>
        <dbReference type="ARBA" id="ARBA00047792"/>
    </source>
</evidence>
<dbReference type="SUPFAM" id="SSF75217">
    <property type="entry name" value="alpha/beta knot"/>
    <property type="match status" value="1"/>
</dbReference>
<keyword evidence="11" id="KW-0819">tRNA processing</keyword>
<dbReference type="Gene3D" id="3.40.1280.10">
    <property type="match status" value="1"/>
</dbReference>
<evidence type="ECO:0000256" key="4">
    <source>
        <dbReference type="ARBA" id="ARBA00011738"/>
    </source>
</evidence>
<protein>
    <recommendedName>
        <fullName evidence="6">tRNA (cytidine(56)-2'-O)-methyltransferase</fullName>
        <ecNumber evidence="5">2.1.1.206</ecNumber>
    </recommendedName>
    <alternativeName>
        <fullName evidence="12">tRNA ribose 2'-O-methyltransferase aTrm56</fullName>
    </alternativeName>
</protein>
<keyword evidence="9 14" id="KW-0808">Transferase</keyword>
<dbReference type="InterPro" id="IPR029026">
    <property type="entry name" value="tRNA_m1G_MTases_N"/>
</dbReference>
<evidence type="ECO:0000256" key="7">
    <source>
        <dbReference type="ARBA" id="ARBA00022490"/>
    </source>
</evidence>
<dbReference type="EC" id="2.1.1.206" evidence="5"/>
<dbReference type="Proteomes" id="UP000526302">
    <property type="component" value="Unassembled WGS sequence"/>
</dbReference>
<evidence type="ECO:0000256" key="6">
    <source>
        <dbReference type="ARBA" id="ARBA00013709"/>
    </source>
</evidence>
<dbReference type="GO" id="GO:0002128">
    <property type="term" value="P:tRNA nucleoside ribose methylation"/>
    <property type="evidence" value="ECO:0007669"/>
    <property type="project" value="InterPro"/>
</dbReference>
<proteinExistence type="inferred from homology"/>
<evidence type="ECO:0000256" key="9">
    <source>
        <dbReference type="ARBA" id="ARBA00022679"/>
    </source>
</evidence>
<comment type="caution">
    <text evidence="14">The sequence shown here is derived from an EMBL/GenBank/DDBJ whole genome shotgun (WGS) entry which is preliminary data.</text>
</comment>
<comment type="subcellular location">
    <subcellularLocation>
        <location evidence="2">Cytoplasm</location>
    </subcellularLocation>
</comment>
<dbReference type="GO" id="GO:0005737">
    <property type="term" value="C:cytoplasm"/>
    <property type="evidence" value="ECO:0007669"/>
    <property type="project" value="UniProtKB-SubCell"/>
</dbReference>
<sequence length="179" mass="20687">MIVIRYGHRTVRDYRVTSHCALVARALGAKEIIICGDKDESMKKSVDDVTKRWGGPFKVSFEEDWKNVFKKLKKKKIKLAHLTMYGENITGIEKKLKKEQKIAVLIGSQKVEREVYEKVDYNIAITHQPHSEIAALAIFLDRYQEGKELEKKFKNKKICIKGQKNGKKVVNLKRVGSKR</sequence>
<keyword evidence="8 14" id="KW-0489">Methyltransferase</keyword>
<comment type="similarity">
    <text evidence="3">Belongs to the aTrm56 family.</text>
</comment>
<dbReference type="PIRSF" id="PIRSF016123">
    <property type="entry name" value="UCP016123"/>
    <property type="match status" value="1"/>
</dbReference>
<comment type="subunit">
    <text evidence="4">Homodimer.</text>
</comment>
<evidence type="ECO:0000256" key="1">
    <source>
        <dbReference type="ARBA" id="ARBA00003959"/>
    </source>
</evidence>
<dbReference type="PANTHER" id="PTHR42197">
    <property type="entry name" value="TRNA (CYTIDINE(56)-2'-O)-METHYLTRANSFERASE"/>
    <property type="match status" value="1"/>
</dbReference>
<gene>
    <name evidence="14" type="ORF">GX950_02645</name>
</gene>
<comment type="catalytic activity">
    <reaction evidence="13">
        <text>cytidine(56) in tRNA + S-adenosyl-L-methionine = 2'-O-methylcytidine(56) in tRNA + S-adenosyl-L-homocysteine + H(+)</text>
        <dbReference type="Rhea" id="RHEA:42968"/>
        <dbReference type="Rhea" id="RHEA-COMP:10308"/>
        <dbReference type="Rhea" id="RHEA-COMP:10309"/>
        <dbReference type="ChEBI" id="CHEBI:15378"/>
        <dbReference type="ChEBI" id="CHEBI:57856"/>
        <dbReference type="ChEBI" id="CHEBI:59789"/>
        <dbReference type="ChEBI" id="CHEBI:74495"/>
        <dbReference type="ChEBI" id="CHEBI:82748"/>
        <dbReference type="EC" id="2.1.1.206"/>
    </reaction>
</comment>
<accession>A0A7K4BZP3</accession>
<keyword evidence="10" id="KW-0949">S-adenosyl-L-methionine</keyword>
<evidence type="ECO:0000256" key="12">
    <source>
        <dbReference type="ARBA" id="ARBA00029826"/>
    </source>
</evidence>
<evidence type="ECO:0000256" key="8">
    <source>
        <dbReference type="ARBA" id="ARBA00022603"/>
    </source>
</evidence>
<dbReference type="AlphaFoldDB" id="A0A7K4BZP3"/>
<comment type="function">
    <text evidence="1">Specifically catalyzes the AdoMet-dependent 2'-O-ribose methylation of cytidine at position 56 in tRNAs.</text>
</comment>
<reference evidence="14 15" key="1">
    <citation type="journal article" date="2020" name="Biotechnol. Biofuels">
        <title>New insights from the biogas microbiome by comprehensive genome-resolved metagenomics of nearly 1600 species originating from multiple anaerobic digesters.</title>
        <authorList>
            <person name="Campanaro S."/>
            <person name="Treu L."/>
            <person name="Rodriguez-R L.M."/>
            <person name="Kovalovszki A."/>
            <person name="Ziels R.M."/>
            <person name="Maus I."/>
            <person name="Zhu X."/>
            <person name="Kougias P.G."/>
            <person name="Basile A."/>
            <person name="Luo G."/>
            <person name="Schluter A."/>
            <person name="Konstantinidis K.T."/>
            <person name="Angelidaki I."/>
        </authorList>
    </citation>
    <scope>NUCLEOTIDE SEQUENCE [LARGE SCALE GENOMIC DNA]</scope>
    <source>
        <strain evidence="14">AS22ysBPME_79</strain>
    </source>
</reference>
<evidence type="ECO:0000313" key="15">
    <source>
        <dbReference type="Proteomes" id="UP000526302"/>
    </source>
</evidence>